<proteinExistence type="predicted"/>
<sequence>MESSYDITWQHIAMIESNNESFRSQRRLATCDVHNQQNALSNMEMSWFDDSLILDAHRPNNTNMIVDIHEKVSNA</sequence>
<dbReference type="EMBL" id="FN654348">
    <property type="protein sequence ID" value="CBY32376.1"/>
    <property type="molecule type" value="Genomic_DNA"/>
</dbReference>
<dbReference type="Proteomes" id="UP000011014">
    <property type="component" value="Unassembled WGS sequence"/>
</dbReference>
<organism evidence="1">
    <name type="scientific">Oikopleura dioica</name>
    <name type="common">Tunicate</name>
    <dbReference type="NCBI Taxonomy" id="34765"/>
    <lineage>
        <taxon>Eukaryota</taxon>
        <taxon>Metazoa</taxon>
        <taxon>Chordata</taxon>
        <taxon>Tunicata</taxon>
        <taxon>Appendicularia</taxon>
        <taxon>Copelata</taxon>
        <taxon>Oikopleuridae</taxon>
        <taxon>Oikopleura</taxon>
    </lineage>
</organism>
<dbReference type="AlphaFoldDB" id="E4Y9Y9"/>
<evidence type="ECO:0000313" key="1">
    <source>
        <dbReference type="EMBL" id="CBY32376.1"/>
    </source>
</evidence>
<protein>
    <submittedName>
        <fullName evidence="1">Uncharacterized protein</fullName>
    </submittedName>
</protein>
<reference evidence="1" key="1">
    <citation type="journal article" date="2010" name="Science">
        <title>Plasticity of animal genome architecture unmasked by rapid evolution of a pelagic tunicate.</title>
        <authorList>
            <person name="Denoeud F."/>
            <person name="Henriet S."/>
            <person name="Mungpakdee S."/>
            <person name="Aury J.M."/>
            <person name="Da Silva C."/>
            <person name="Brinkmann H."/>
            <person name="Mikhaleva J."/>
            <person name="Olsen L.C."/>
            <person name="Jubin C."/>
            <person name="Canestro C."/>
            <person name="Bouquet J.M."/>
            <person name="Danks G."/>
            <person name="Poulain J."/>
            <person name="Campsteijn C."/>
            <person name="Adamski M."/>
            <person name="Cross I."/>
            <person name="Yadetie F."/>
            <person name="Muffato M."/>
            <person name="Louis A."/>
            <person name="Butcher S."/>
            <person name="Tsagkogeorga G."/>
            <person name="Konrad A."/>
            <person name="Singh S."/>
            <person name="Jensen M.F."/>
            <person name="Cong E.H."/>
            <person name="Eikeseth-Otteraa H."/>
            <person name="Noel B."/>
            <person name="Anthouard V."/>
            <person name="Porcel B.M."/>
            <person name="Kachouri-Lafond R."/>
            <person name="Nishino A."/>
            <person name="Ugolini M."/>
            <person name="Chourrout P."/>
            <person name="Nishida H."/>
            <person name="Aasland R."/>
            <person name="Huzurbazar S."/>
            <person name="Westhof E."/>
            <person name="Delsuc F."/>
            <person name="Lehrach H."/>
            <person name="Reinhardt R."/>
            <person name="Weissenbach J."/>
            <person name="Roy S.W."/>
            <person name="Artiguenave F."/>
            <person name="Postlethwait J.H."/>
            <person name="Manak J.R."/>
            <person name="Thompson E.M."/>
            <person name="Jaillon O."/>
            <person name="Du Pasquier L."/>
            <person name="Boudinot P."/>
            <person name="Liberles D.A."/>
            <person name="Volff J.N."/>
            <person name="Philippe H."/>
            <person name="Lenhard B."/>
            <person name="Roest Crollius H."/>
            <person name="Wincker P."/>
            <person name="Chourrout D."/>
        </authorList>
    </citation>
    <scope>NUCLEOTIDE SEQUENCE [LARGE SCALE GENOMIC DNA]</scope>
</reference>
<accession>E4Y9Y9</accession>
<gene>
    <name evidence="1" type="ORF">GSOID_T00030798001</name>
</gene>
<name>E4Y9Y9_OIKDI</name>